<dbReference type="InterPro" id="IPR003323">
    <property type="entry name" value="OTU_dom"/>
</dbReference>
<dbReference type="Gene3D" id="3.90.70.80">
    <property type="match status" value="1"/>
</dbReference>
<accession>A0ABM1BJK6</accession>
<evidence type="ECO:0000256" key="1">
    <source>
        <dbReference type="ARBA" id="ARBA00022801"/>
    </source>
</evidence>
<name>A0ABM1BJK6_LIMPO</name>
<proteinExistence type="predicted"/>
<feature type="region of interest" description="Disordered" evidence="2">
    <location>
        <begin position="87"/>
        <end position="126"/>
    </location>
</feature>
<dbReference type="SUPFAM" id="SSF54001">
    <property type="entry name" value="Cysteine proteinases"/>
    <property type="match status" value="1"/>
</dbReference>
<dbReference type="CDD" id="cd22761">
    <property type="entry name" value="OTU_OTUD6"/>
    <property type="match status" value="1"/>
</dbReference>
<dbReference type="Proteomes" id="UP000694941">
    <property type="component" value="Unplaced"/>
</dbReference>
<organism evidence="4 5">
    <name type="scientific">Limulus polyphemus</name>
    <name type="common">Atlantic horseshoe crab</name>
    <dbReference type="NCBI Taxonomy" id="6850"/>
    <lineage>
        <taxon>Eukaryota</taxon>
        <taxon>Metazoa</taxon>
        <taxon>Ecdysozoa</taxon>
        <taxon>Arthropoda</taxon>
        <taxon>Chelicerata</taxon>
        <taxon>Merostomata</taxon>
        <taxon>Xiphosura</taxon>
        <taxon>Limulidae</taxon>
        <taxon>Limulus</taxon>
    </lineage>
</organism>
<evidence type="ECO:0000313" key="4">
    <source>
        <dbReference type="Proteomes" id="UP000694941"/>
    </source>
</evidence>
<keyword evidence="1" id="KW-0378">Hydrolase</keyword>
<dbReference type="PANTHER" id="PTHR12419">
    <property type="entry name" value="OTU DOMAIN CONTAINING PROTEIN"/>
    <property type="match status" value="1"/>
</dbReference>
<feature type="domain" description="OTU" evidence="3">
    <location>
        <begin position="156"/>
        <end position="293"/>
    </location>
</feature>
<dbReference type="PANTHER" id="PTHR12419:SF10">
    <property type="entry name" value="DEUBIQUITINASE OTUD6B"/>
    <property type="match status" value="1"/>
</dbReference>
<evidence type="ECO:0000256" key="2">
    <source>
        <dbReference type="SAM" id="MobiDB-lite"/>
    </source>
</evidence>
<sequence>MTDEHSIMTAKDRLLQVQKQEKKVLQARIQDLKHSVPKGDKKKKKEVAVQIATLEEEMAKKHESELRGFESSMCEEKVEEMTENVGDLTVSGNPQIDHLTSEKQQKITRSQKRREKKANEERVRKQRIEEQERENLTGVRNVEAEKLKEILANRKLAIYEIPSDGNCLYKAVEHQLKLSNIETSVPILREQTANYLREHSTDYLPFLTSAKMGDFMTEDELEEYCNEIANTSAWGGLIELRIISHVFQTPIEVIQADGPSIIIGEEYISSPLILSYHRHVYQLGEHYNSVIPAAMVEEEKDE</sequence>
<dbReference type="InterPro" id="IPR038765">
    <property type="entry name" value="Papain-like_cys_pep_sf"/>
</dbReference>
<gene>
    <name evidence="5" type="primary">LOC106467473</name>
</gene>
<dbReference type="InterPro" id="IPR050704">
    <property type="entry name" value="Peptidase_C85-like"/>
</dbReference>
<dbReference type="GeneID" id="106467473"/>
<dbReference type="Pfam" id="PF02338">
    <property type="entry name" value="OTU"/>
    <property type="match status" value="1"/>
</dbReference>
<dbReference type="RefSeq" id="XP_013783285.1">
    <property type="nucleotide sequence ID" value="XM_013927831.2"/>
</dbReference>
<feature type="compositionally biased region" description="Basic and acidic residues" evidence="2">
    <location>
        <begin position="117"/>
        <end position="126"/>
    </location>
</feature>
<dbReference type="InterPro" id="IPR049772">
    <property type="entry name" value="OTU_OTUD6"/>
</dbReference>
<protein>
    <submittedName>
        <fullName evidence="5">OTU domain-containing protein 6B-like</fullName>
    </submittedName>
</protein>
<reference evidence="5" key="1">
    <citation type="submission" date="2025-08" db="UniProtKB">
        <authorList>
            <consortium name="RefSeq"/>
        </authorList>
    </citation>
    <scope>IDENTIFICATION</scope>
    <source>
        <tissue evidence="5">Muscle</tissue>
    </source>
</reference>
<dbReference type="PROSITE" id="PS50802">
    <property type="entry name" value="OTU"/>
    <property type="match status" value="1"/>
</dbReference>
<evidence type="ECO:0000259" key="3">
    <source>
        <dbReference type="PROSITE" id="PS50802"/>
    </source>
</evidence>
<keyword evidence="4" id="KW-1185">Reference proteome</keyword>
<evidence type="ECO:0000313" key="5">
    <source>
        <dbReference type="RefSeq" id="XP_013783285.1"/>
    </source>
</evidence>